<dbReference type="PANTHER" id="PTHR43254">
    <property type="entry name" value="C-TERMINAL BINDING PROTEIN AN-RELATED"/>
    <property type="match status" value="1"/>
</dbReference>
<gene>
    <name evidence="3" type="ORF">CXB51_019820</name>
</gene>
<dbReference type="PANTHER" id="PTHR43254:SF3">
    <property type="entry name" value="C-TERMINAL BINDING PROTEIN AN"/>
    <property type="match status" value="1"/>
</dbReference>
<organism evidence="3 4">
    <name type="scientific">Gossypium anomalum</name>
    <dbReference type="NCBI Taxonomy" id="47600"/>
    <lineage>
        <taxon>Eukaryota</taxon>
        <taxon>Viridiplantae</taxon>
        <taxon>Streptophyta</taxon>
        <taxon>Embryophyta</taxon>
        <taxon>Tracheophyta</taxon>
        <taxon>Spermatophyta</taxon>
        <taxon>Magnoliopsida</taxon>
        <taxon>eudicotyledons</taxon>
        <taxon>Gunneridae</taxon>
        <taxon>Pentapetalae</taxon>
        <taxon>rosids</taxon>
        <taxon>malvids</taxon>
        <taxon>Malvales</taxon>
        <taxon>Malvaceae</taxon>
        <taxon>Malvoideae</taxon>
        <taxon>Gossypium</taxon>
    </lineage>
</organism>
<proteinExistence type="predicted"/>
<dbReference type="Proteomes" id="UP000701853">
    <property type="component" value="Chromosome 8"/>
</dbReference>
<dbReference type="EMBL" id="JAHUZN010000008">
    <property type="protein sequence ID" value="KAG8486341.1"/>
    <property type="molecule type" value="Genomic_DNA"/>
</dbReference>
<feature type="region of interest" description="Disordered" evidence="1">
    <location>
        <begin position="752"/>
        <end position="852"/>
    </location>
</feature>
<dbReference type="InterPro" id="IPR045015">
    <property type="entry name" value="AN-like"/>
</dbReference>
<dbReference type="OrthoDB" id="9991913at2759"/>
<dbReference type="SUPFAM" id="SSF51735">
    <property type="entry name" value="NAD(P)-binding Rossmann-fold domains"/>
    <property type="match status" value="1"/>
</dbReference>
<name>A0A8J5YAP3_9ROSI</name>
<dbReference type="GO" id="GO:0000226">
    <property type="term" value="P:microtubule cytoskeleton organization"/>
    <property type="evidence" value="ECO:0007669"/>
    <property type="project" value="InterPro"/>
</dbReference>
<feature type="compositionally biased region" description="Low complexity" evidence="1">
    <location>
        <begin position="763"/>
        <end position="772"/>
    </location>
</feature>
<evidence type="ECO:0000259" key="2">
    <source>
        <dbReference type="Pfam" id="PF02826"/>
    </source>
</evidence>
<dbReference type="InterPro" id="IPR036291">
    <property type="entry name" value="NAD(P)-bd_dom_sf"/>
</dbReference>
<dbReference type="GO" id="GO:0051287">
    <property type="term" value="F:NAD binding"/>
    <property type="evidence" value="ECO:0007669"/>
    <property type="project" value="InterPro"/>
</dbReference>
<dbReference type="Pfam" id="PF02826">
    <property type="entry name" value="2-Hacid_dh_C"/>
    <property type="match status" value="1"/>
</dbReference>
<dbReference type="Gene3D" id="3.40.50.720">
    <property type="entry name" value="NAD(P)-binding Rossmann-like Domain"/>
    <property type="match status" value="2"/>
</dbReference>
<protein>
    <recommendedName>
        <fullName evidence="2">D-isomer specific 2-hydroxyacid dehydrogenase NAD-binding domain-containing protein</fullName>
    </recommendedName>
</protein>
<accession>A0A8J5YAP3</accession>
<feature type="domain" description="D-isomer specific 2-hydroxyacid dehydrogenase NAD-binding" evidence="2">
    <location>
        <begin position="493"/>
        <end position="676"/>
    </location>
</feature>
<feature type="compositionally biased region" description="Basic and acidic residues" evidence="1">
    <location>
        <begin position="805"/>
        <end position="824"/>
    </location>
</feature>
<evidence type="ECO:0000256" key="1">
    <source>
        <dbReference type="SAM" id="MobiDB-lite"/>
    </source>
</evidence>
<sequence length="1007" mass="110797">MDLQQLDPLQISIPKASNPYSIINNSSVWLEIRLFYVRIAPCVIGSAPDHLTLCYLRREIGFSLEVNGFRVPASDSASFTLRRDRLDRESSEVTYLSTDSVRVTGGFEFEVYENEKMMLCGSLERMEGEWSMDCYMAAAVKGPGNSSFFQRKKGVSAPGIEVYIAGCSAGVPMILTKTITVSPWRKNGSRLSSTLDAIPEDEEIGKGNNKGSNGLIRHRNLQHSVVCFSRYNDIGFFICNSQSLPQLVFCLLRKLSGLGSGSITTTAACYDNEQHSKITESGFEDYEFDGKIGHGYYSEDMYASEDGQLSWFNAGVRVGVGIGLGMCLGVGIGVGLLMRSYQATTRNFRRSDSLETIAWDPRMNTSIPTTSSGLRSSATMPRRNNPTPLPLVVSLNCVEDCVLEQESLAGVSLFEHVPLSRLADGKIEAAAAVLLHSLAYLPRAAQRRLRPYQLILCLGSSDRAVDSALAADLGLRLVHVDVSRAEEIADTVMALFLGLLRRTHLLSRHALSASGWLGSVQPLCRGMRRCRGLVLGIVGRSASARSLASRSLAFRMSVLYFDVVEENGKVSRSSIRFPPAARRMDTLNDLLAASDLISLHCALTNETVQIINSECLQHVKPGAFLVNTGSSQLLDDCALKQLLIDGTLAGCALDGAEGPQWMEAWVKEMPNVLILPRSADYSEEAWMEIREKAISMLQSFFFDGVIPKDAISDEDEEESEIVDEKGQFSIQDKESALQGSSAEQLINEIQQSPESSLKKDSNQSKQSNQNPSPGLPHNIAAKSEGRRSRSGKKAKKRQARQKNLQKSDEPLILEKESTSQREDDTAMSGTDQALSSGSQSPEGSRSRKTPIELMQVSTSDQLLKTSKKLSELSGDSLKDGYIIALYARGRPALHVSRQRVKGGGWFLDTMSNVTKRDPAAHFLVVYRNKETIGLRSCAAGGKLLQINRRMEFVFASHSFDVWESWTLQGPLEECRLVNCRNPSAVLDVRIEILAAIGEDDGVTRWLD</sequence>
<comment type="caution">
    <text evidence="3">The sequence shown here is derived from an EMBL/GenBank/DDBJ whole genome shotgun (WGS) entry which is preliminary data.</text>
</comment>
<dbReference type="AlphaFoldDB" id="A0A8J5YAP3"/>
<evidence type="ECO:0000313" key="3">
    <source>
        <dbReference type="EMBL" id="KAG8486341.1"/>
    </source>
</evidence>
<feature type="compositionally biased region" description="Basic residues" evidence="1">
    <location>
        <begin position="788"/>
        <end position="800"/>
    </location>
</feature>
<dbReference type="InterPro" id="IPR006140">
    <property type="entry name" value="D-isomer_DH_NAD-bd"/>
</dbReference>
<evidence type="ECO:0000313" key="4">
    <source>
        <dbReference type="Proteomes" id="UP000701853"/>
    </source>
</evidence>
<keyword evidence="4" id="KW-1185">Reference proteome</keyword>
<reference evidence="3 4" key="1">
    <citation type="journal article" date="2021" name="bioRxiv">
        <title>The Gossypium anomalum genome as a resource for cotton improvement and evolutionary analysis of hybrid incompatibility.</title>
        <authorList>
            <person name="Grover C.E."/>
            <person name="Yuan D."/>
            <person name="Arick M.A."/>
            <person name="Miller E.R."/>
            <person name="Hu G."/>
            <person name="Peterson D.G."/>
            <person name="Wendel J.F."/>
            <person name="Udall J.A."/>
        </authorList>
    </citation>
    <scope>NUCLEOTIDE SEQUENCE [LARGE SCALE GENOMIC DNA]</scope>
    <source>
        <strain evidence="3">JFW-Udall</strain>
        <tissue evidence="3">Leaf</tissue>
    </source>
</reference>